<evidence type="ECO:0000259" key="1">
    <source>
        <dbReference type="Pfam" id="PF00857"/>
    </source>
</evidence>
<feature type="domain" description="Isochorismatase-like" evidence="1">
    <location>
        <begin position="11"/>
        <end position="161"/>
    </location>
</feature>
<dbReference type="SUPFAM" id="SSF52499">
    <property type="entry name" value="Isochorismatase-like hydrolases"/>
    <property type="match status" value="1"/>
</dbReference>
<dbReference type="EMBL" id="JACOSL010000003">
    <property type="protein sequence ID" value="MBI1755542.1"/>
    <property type="molecule type" value="Genomic_DNA"/>
</dbReference>
<proteinExistence type="predicted"/>
<sequence length="188" mass="20341">MPAMRPKLSESVLIVVDVQPTFFRPIHDGEAVFRRIQFVVEAARALAVPILATEQVPAKMGGTDPRLAALMPESTKPVAKACFGCCESPDFQQALARLNRGQAALVGIETHICVSQTALGLIEQGLQVAFCPDAVGARALDRHEAGIERMRAAGVESIHTEALVYEWMGSAEHQAFREVLEIVKRAGP</sequence>
<evidence type="ECO:0000313" key="2">
    <source>
        <dbReference type="EMBL" id="MBI1755542.1"/>
    </source>
</evidence>
<dbReference type="Pfam" id="PF00857">
    <property type="entry name" value="Isochorismatase"/>
    <property type="match status" value="1"/>
</dbReference>
<dbReference type="InterPro" id="IPR036380">
    <property type="entry name" value="Isochorismatase-like_sf"/>
</dbReference>
<dbReference type="Proteomes" id="UP000727962">
    <property type="component" value="Unassembled WGS sequence"/>
</dbReference>
<organism evidence="2 3">
    <name type="scientific">Fimbriimonas ginsengisoli</name>
    <dbReference type="NCBI Taxonomy" id="1005039"/>
    <lineage>
        <taxon>Bacteria</taxon>
        <taxon>Bacillati</taxon>
        <taxon>Armatimonadota</taxon>
        <taxon>Fimbriimonadia</taxon>
        <taxon>Fimbriimonadales</taxon>
        <taxon>Fimbriimonadaceae</taxon>
        <taxon>Fimbriimonas</taxon>
    </lineage>
</organism>
<protein>
    <submittedName>
        <fullName evidence="2">Isochorismatase family protein</fullName>
    </submittedName>
</protein>
<gene>
    <name evidence="2" type="ORF">HYR64_00355</name>
</gene>
<dbReference type="AlphaFoldDB" id="A0A931LTS0"/>
<dbReference type="InterPro" id="IPR000868">
    <property type="entry name" value="Isochorismatase-like_dom"/>
</dbReference>
<name>A0A931LTS0_FIMGI</name>
<evidence type="ECO:0000313" key="3">
    <source>
        <dbReference type="Proteomes" id="UP000727962"/>
    </source>
</evidence>
<accession>A0A931LTS0</accession>
<comment type="caution">
    <text evidence="2">The sequence shown here is derived from an EMBL/GenBank/DDBJ whole genome shotgun (WGS) entry which is preliminary data.</text>
</comment>
<dbReference type="PANTHER" id="PTHR14119">
    <property type="entry name" value="HYDROLASE"/>
    <property type="match status" value="1"/>
</dbReference>
<dbReference type="PANTHER" id="PTHR14119:SF3">
    <property type="entry name" value="ISOCHORISMATASE DOMAIN-CONTAINING PROTEIN 2"/>
    <property type="match status" value="1"/>
</dbReference>
<reference evidence="2" key="1">
    <citation type="submission" date="2020-07" db="EMBL/GenBank/DDBJ databases">
        <title>Huge and variable diversity of episymbiotic CPR bacteria and DPANN archaea in groundwater ecosystems.</title>
        <authorList>
            <person name="He C.Y."/>
            <person name="Keren R."/>
            <person name="Whittaker M."/>
            <person name="Farag I.F."/>
            <person name="Doudna J."/>
            <person name="Cate J.H.D."/>
            <person name="Banfield J.F."/>
        </authorList>
    </citation>
    <scope>NUCLEOTIDE SEQUENCE</scope>
    <source>
        <strain evidence="2">NC_groundwater_17_Pr7_B-0.1um_64_12</strain>
    </source>
</reference>
<dbReference type="Gene3D" id="3.40.50.850">
    <property type="entry name" value="Isochorismatase-like"/>
    <property type="match status" value="1"/>
</dbReference>
<dbReference type="InterPro" id="IPR050993">
    <property type="entry name" value="Isochorismatase_domain"/>
</dbReference>